<comment type="caution">
    <text evidence="1">The sequence shown here is derived from an EMBL/GenBank/DDBJ whole genome shotgun (WGS) entry which is preliminary data.</text>
</comment>
<evidence type="ECO:0000313" key="1">
    <source>
        <dbReference type="EMBL" id="PTK41613.1"/>
    </source>
</evidence>
<evidence type="ECO:0000313" key="2">
    <source>
        <dbReference type="Proteomes" id="UP000240400"/>
    </source>
</evidence>
<sequence>MAENIRKIKRMEISHEEQKAKDLAEVTDAISENKDVIIKAIRLMRVLDDAKILDAGIGAVEKRGFITNKITKELNKEQYTGLLNNLAPLVF</sequence>
<accession>A0A2T4S4W2</accession>
<dbReference type="PANTHER" id="PTHR38433:SF1">
    <property type="entry name" value="DUF1641 DOMAIN-CONTAINING PROTEIN"/>
    <property type="match status" value="1"/>
</dbReference>
<feature type="non-terminal residue" evidence="1">
    <location>
        <position position="91"/>
    </location>
</feature>
<name>A0A2T4S4W2_9STAP</name>
<dbReference type="Proteomes" id="UP000240400">
    <property type="component" value="Unassembled WGS sequence"/>
</dbReference>
<gene>
    <name evidence="1" type="ORF">BUZ61_17835</name>
</gene>
<reference evidence="1 2" key="1">
    <citation type="journal article" date="2016" name="Front. Microbiol.">
        <title>Comprehensive Phylogenetic Analysis of Bovine Non-aureus Staphylococci Species Based on Whole-Genome Sequencing.</title>
        <authorList>
            <person name="Naushad S."/>
            <person name="Barkema H.W."/>
            <person name="Luby C."/>
            <person name="Condas L.A."/>
            <person name="Nobrega D.B."/>
            <person name="Carson D.A."/>
            <person name="De Buck J."/>
        </authorList>
    </citation>
    <scope>NUCLEOTIDE SEQUENCE [LARGE SCALE GENOMIC DNA]</scope>
    <source>
        <strain evidence="1 2">SNUC 4337</strain>
    </source>
</reference>
<dbReference type="PANTHER" id="PTHR38433">
    <property type="match status" value="1"/>
</dbReference>
<organism evidence="1 2">
    <name type="scientific">Staphylococcus nepalensis</name>
    <dbReference type="NCBI Taxonomy" id="214473"/>
    <lineage>
        <taxon>Bacteria</taxon>
        <taxon>Bacillati</taxon>
        <taxon>Bacillota</taxon>
        <taxon>Bacilli</taxon>
        <taxon>Bacillales</taxon>
        <taxon>Staphylococcaceae</taxon>
        <taxon>Staphylococcus</taxon>
    </lineage>
</organism>
<proteinExistence type="predicted"/>
<dbReference type="EMBL" id="PZHR01000891">
    <property type="protein sequence ID" value="PTK41613.1"/>
    <property type="molecule type" value="Genomic_DNA"/>
</dbReference>
<protein>
    <submittedName>
        <fullName evidence="1">Uncharacterized protein</fullName>
    </submittedName>
</protein>
<dbReference type="AlphaFoldDB" id="A0A2T4S4W2"/>